<evidence type="ECO:0000256" key="3">
    <source>
        <dbReference type="ARBA" id="ARBA00022448"/>
    </source>
</evidence>
<comment type="subcellular location">
    <subcellularLocation>
        <location evidence="7">Cell membrane</location>
        <topology evidence="7">Multi-pass membrane protein</topology>
    </subcellularLocation>
    <subcellularLocation>
        <location evidence="1">Membrane</location>
        <topology evidence="1">Multi-pass membrane protein</topology>
    </subcellularLocation>
</comment>
<proteinExistence type="inferred from homology"/>
<dbReference type="Pfam" id="PF00420">
    <property type="entry name" value="Oxidored_q2"/>
    <property type="match status" value="1"/>
</dbReference>
<dbReference type="InterPro" id="IPR039428">
    <property type="entry name" value="NUOK/Mnh_C1-like"/>
</dbReference>
<dbReference type="PANTHER" id="PTHR11434">
    <property type="entry name" value="NADH-UBIQUINONE OXIDOREDUCTASE SUBUNIT ND4L"/>
    <property type="match status" value="1"/>
</dbReference>
<keyword evidence="7" id="KW-0830">Ubiquinone</keyword>
<organism evidence="9 10">
    <name type="scientific">Candidatus Lucifugimonas marina</name>
    <dbReference type="NCBI Taxonomy" id="3038979"/>
    <lineage>
        <taxon>Bacteria</taxon>
        <taxon>Bacillati</taxon>
        <taxon>Chloroflexota</taxon>
        <taxon>Dehalococcoidia</taxon>
        <taxon>SAR202 cluster</taxon>
        <taxon>Candidatus Lucifugimonadales</taxon>
        <taxon>Candidatus Lucifugimonadaceae</taxon>
        <taxon>Candidatus Lucifugimonas</taxon>
    </lineage>
</organism>
<dbReference type="HAMAP" id="MF_01456">
    <property type="entry name" value="NDH1_NuoK"/>
    <property type="match status" value="1"/>
</dbReference>
<dbReference type="EC" id="7.1.1.-" evidence="7"/>
<keyword evidence="5 7" id="KW-1133">Transmembrane helix</keyword>
<dbReference type="RefSeq" id="WP_342822555.1">
    <property type="nucleotide sequence ID" value="NZ_CP046146.1"/>
</dbReference>
<dbReference type="GO" id="GO:0005886">
    <property type="term" value="C:plasma membrane"/>
    <property type="evidence" value="ECO:0007669"/>
    <property type="project" value="UniProtKB-SubCell"/>
</dbReference>
<keyword evidence="7" id="KW-1278">Translocase</keyword>
<name>A0AAJ5ZI82_9CHLR</name>
<dbReference type="Proteomes" id="UP001321249">
    <property type="component" value="Unassembled WGS sequence"/>
</dbReference>
<feature type="transmembrane region" description="Helical" evidence="7">
    <location>
        <begin position="36"/>
        <end position="57"/>
    </location>
</feature>
<protein>
    <recommendedName>
        <fullName evidence="7">NADH-quinone oxidoreductase subunit K</fullName>
        <ecNumber evidence="7">7.1.1.-</ecNumber>
    </recommendedName>
    <alternativeName>
        <fullName evidence="7">NADH dehydrogenase I subunit K</fullName>
    </alternativeName>
    <alternativeName>
        <fullName evidence="7">NDH-1 subunit K</fullName>
    </alternativeName>
</protein>
<evidence type="ECO:0000313" key="8">
    <source>
        <dbReference type="EMBL" id="MDG0866126.1"/>
    </source>
</evidence>
<keyword evidence="10" id="KW-1185">Reference proteome</keyword>
<evidence type="ECO:0000256" key="5">
    <source>
        <dbReference type="ARBA" id="ARBA00022989"/>
    </source>
</evidence>
<feature type="transmembrane region" description="Helical" evidence="7">
    <location>
        <begin position="77"/>
        <end position="100"/>
    </location>
</feature>
<evidence type="ECO:0000256" key="7">
    <source>
        <dbReference type="HAMAP-Rule" id="MF_01456"/>
    </source>
</evidence>
<evidence type="ECO:0000256" key="6">
    <source>
        <dbReference type="ARBA" id="ARBA00023136"/>
    </source>
</evidence>
<evidence type="ECO:0000256" key="4">
    <source>
        <dbReference type="ARBA" id="ARBA00022692"/>
    </source>
</evidence>
<dbReference type="GO" id="GO:0048038">
    <property type="term" value="F:quinone binding"/>
    <property type="evidence" value="ECO:0007669"/>
    <property type="project" value="UniProtKB-KW"/>
</dbReference>
<keyword evidence="6 7" id="KW-0472">Membrane</keyword>
<dbReference type="Proteomes" id="UP001219901">
    <property type="component" value="Chromosome"/>
</dbReference>
<reference evidence="10" key="3">
    <citation type="submission" date="2023-06" db="EMBL/GenBank/DDBJ databases">
        <title>Pangenomics reveal diversification of enzyme families and niche specialization in globally abundant SAR202 bacteria.</title>
        <authorList>
            <person name="Saw J.H.W."/>
        </authorList>
    </citation>
    <scope>NUCLEOTIDE SEQUENCE [LARGE SCALE GENOMIC DNA]</scope>
    <source>
        <strain evidence="10">JH1073</strain>
    </source>
</reference>
<accession>A0AAJ5ZI82</accession>
<keyword evidence="7" id="KW-1003">Cell membrane</keyword>
<reference evidence="10 11" key="1">
    <citation type="submission" date="2019-11" db="EMBL/GenBank/DDBJ databases">
        <authorList>
            <person name="Cho J.-C."/>
        </authorList>
    </citation>
    <scope>NUCLEOTIDE SEQUENCE [LARGE SCALE GENOMIC DNA]</scope>
    <source>
        <strain evidence="9 10">JH1073</strain>
        <strain evidence="8 11">JH702</strain>
    </source>
</reference>
<dbReference type="InterPro" id="IPR001133">
    <property type="entry name" value="NADH_UbQ_OxRdtase_chain4L/K"/>
</dbReference>
<evidence type="ECO:0000256" key="1">
    <source>
        <dbReference type="ARBA" id="ARBA00004141"/>
    </source>
</evidence>
<dbReference type="NCBIfam" id="NF004320">
    <property type="entry name" value="PRK05715.1-2"/>
    <property type="match status" value="1"/>
</dbReference>
<comment type="caution">
    <text evidence="7">Lacks conserved residue(s) required for the propagation of feature annotation.</text>
</comment>
<evidence type="ECO:0000256" key="2">
    <source>
        <dbReference type="ARBA" id="ARBA00010519"/>
    </source>
</evidence>
<evidence type="ECO:0000313" key="9">
    <source>
        <dbReference type="EMBL" id="WFG39151.1"/>
    </source>
</evidence>
<sequence length="116" mass="12045">MTIENVLLVSAALFAIGAYGVVSRRSLVTVIMSLELMFNGVVIAAVAFSRFTPAAALLSGDPLTAEAIRSALTGHAFAIFVTAVAAGEAALAFALVFAMYRATESVEITDASEMKN</sequence>
<comment type="similarity">
    <text evidence="2 7">Belongs to the complex I subunit 4L family.</text>
</comment>
<comment type="subunit">
    <text evidence="7">NDH-1 is composed of 14 different subunits. Subunits NuoA, H, J, K, L, M, N constitute the membrane sector of the complex.</text>
</comment>
<comment type="catalytic activity">
    <reaction evidence="7">
        <text>a quinone + NADH + 5 H(+)(in) = a quinol + NAD(+) + 4 H(+)(out)</text>
        <dbReference type="Rhea" id="RHEA:57888"/>
        <dbReference type="ChEBI" id="CHEBI:15378"/>
        <dbReference type="ChEBI" id="CHEBI:24646"/>
        <dbReference type="ChEBI" id="CHEBI:57540"/>
        <dbReference type="ChEBI" id="CHEBI:57945"/>
        <dbReference type="ChEBI" id="CHEBI:132124"/>
    </reaction>
</comment>
<gene>
    <name evidence="7 9" type="primary">nuoK</name>
    <name evidence="8" type="ORF">GKO46_03460</name>
    <name evidence="9" type="ORF">GKO48_05800</name>
</gene>
<keyword evidence="9" id="KW-0560">Oxidoreductase</keyword>
<dbReference type="Gene3D" id="1.10.287.3510">
    <property type="match status" value="1"/>
</dbReference>
<evidence type="ECO:0000313" key="11">
    <source>
        <dbReference type="Proteomes" id="UP001321249"/>
    </source>
</evidence>
<dbReference type="GO" id="GO:0030964">
    <property type="term" value="C:NADH dehydrogenase complex"/>
    <property type="evidence" value="ECO:0007669"/>
    <property type="project" value="TreeGrafter"/>
</dbReference>
<dbReference type="GO" id="GO:0042773">
    <property type="term" value="P:ATP synthesis coupled electron transport"/>
    <property type="evidence" value="ECO:0007669"/>
    <property type="project" value="InterPro"/>
</dbReference>
<reference evidence="9" key="2">
    <citation type="journal article" date="2023" name="Nat. Commun.">
        <title>Cultivation of marine bacteria of the SAR202 clade.</title>
        <authorList>
            <person name="Lim Y."/>
            <person name="Seo J.H."/>
            <person name="Giovannoni S.J."/>
            <person name="Kang I."/>
            <person name="Cho J.C."/>
        </authorList>
    </citation>
    <scope>NUCLEOTIDE SEQUENCE</scope>
    <source>
        <strain evidence="9">JH1073</strain>
    </source>
</reference>
<comment type="function">
    <text evidence="7">NDH-1 shuttles electrons from NADH, via FMN and iron-sulfur (Fe-S) centers, to quinones in the respiratory chain. The immediate electron acceptor for the enzyme in this species is believed to be ubiquinone. Couples the redox reaction to proton translocation (for every two electrons transferred, four hydrogen ions are translocated across the cytoplasmic membrane), and thus conserves the redox energy in a proton gradient.</text>
</comment>
<dbReference type="EMBL" id="CP046147">
    <property type="protein sequence ID" value="WFG39151.1"/>
    <property type="molecule type" value="Genomic_DNA"/>
</dbReference>
<dbReference type="AlphaFoldDB" id="A0AAJ5ZI82"/>
<keyword evidence="4 7" id="KW-0812">Transmembrane</keyword>
<keyword evidence="7" id="KW-0520">NAD</keyword>
<keyword evidence="7" id="KW-0874">Quinone</keyword>
<keyword evidence="3 7" id="KW-0813">Transport</keyword>
<dbReference type="EMBL" id="WMBE01000001">
    <property type="protein sequence ID" value="MDG0866126.1"/>
    <property type="molecule type" value="Genomic_DNA"/>
</dbReference>
<evidence type="ECO:0000313" key="10">
    <source>
        <dbReference type="Proteomes" id="UP001219901"/>
    </source>
</evidence>
<dbReference type="GO" id="GO:0050136">
    <property type="term" value="F:NADH dehydrogenase (quinone) (non-electrogenic) activity"/>
    <property type="evidence" value="ECO:0007669"/>
    <property type="project" value="UniProtKB-UniRule"/>
</dbReference>
<dbReference type="PANTHER" id="PTHR11434:SF16">
    <property type="entry name" value="NADH-UBIQUINONE OXIDOREDUCTASE CHAIN 4L"/>
    <property type="match status" value="1"/>
</dbReference>